<protein>
    <submittedName>
        <fullName evidence="1">LPS-assembly lipoprotein</fullName>
    </submittedName>
</protein>
<dbReference type="InterPro" id="IPR007485">
    <property type="entry name" value="LPS_assembly_LptE"/>
</dbReference>
<dbReference type="GO" id="GO:0043165">
    <property type="term" value="P:Gram-negative-bacterium-type cell outer membrane assembly"/>
    <property type="evidence" value="ECO:0007669"/>
    <property type="project" value="InterPro"/>
</dbReference>
<evidence type="ECO:0000313" key="2">
    <source>
        <dbReference type="Proteomes" id="UP000199205"/>
    </source>
</evidence>
<dbReference type="GO" id="GO:0019867">
    <property type="term" value="C:outer membrane"/>
    <property type="evidence" value="ECO:0007669"/>
    <property type="project" value="InterPro"/>
</dbReference>
<dbReference type="Gene3D" id="3.30.160.150">
    <property type="entry name" value="Lipoprotein like domain"/>
    <property type="match status" value="1"/>
</dbReference>
<dbReference type="RefSeq" id="WP_037195635.1">
    <property type="nucleotide sequence ID" value="NZ_FMAF01000002.1"/>
</dbReference>
<dbReference type="EMBL" id="FMAF01000002">
    <property type="protein sequence ID" value="SCB12861.1"/>
    <property type="molecule type" value="Genomic_DNA"/>
</dbReference>
<name>A0A1C3UBJ5_9HYPH</name>
<proteinExistence type="predicted"/>
<accession>A0A1C3UBJ5</accession>
<evidence type="ECO:0000313" key="1">
    <source>
        <dbReference type="EMBL" id="SCB12861.1"/>
    </source>
</evidence>
<sequence length="173" mass="17975">MSSDNLFKFARIAGVASLMAAAGLLSSCQVKPLYAVSTGVTQKLSEVSFSDATSRVGQQVRNQLIFIAGRGAGETKTPKYTVDLGVSSGTGGVIYLPSSDTSGAGRTTVTASFTLKDASNGKVLKSGSRSVTSLVDFPSQEFAKQRAIRDSEDRAAREVAEMVAADIAAALSR</sequence>
<keyword evidence="1" id="KW-0449">Lipoprotein</keyword>
<reference evidence="1 2" key="1">
    <citation type="submission" date="2016-08" db="EMBL/GenBank/DDBJ databases">
        <authorList>
            <person name="Seilhamer J.J."/>
        </authorList>
    </citation>
    <scope>NUCLEOTIDE SEQUENCE [LARGE SCALE GENOMIC DNA]</scope>
    <source>
        <strain evidence="1 2">P1-7</strain>
    </source>
</reference>
<dbReference type="Proteomes" id="UP000199205">
    <property type="component" value="Unassembled WGS sequence"/>
</dbReference>
<dbReference type="Pfam" id="PF04390">
    <property type="entry name" value="LptE"/>
    <property type="match status" value="1"/>
</dbReference>
<dbReference type="AlphaFoldDB" id="A0A1C3UBJ5"/>
<organism evidence="1 2">
    <name type="scientific">Rhizobium lusitanum</name>
    <dbReference type="NCBI Taxonomy" id="293958"/>
    <lineage>
        <taxon>Bacteria</taxon>
        <taxon>Pseudomonadati</taxon>
        <taxon>Pseudomonadota</taxon>
        <taxon>Alphaproteobacteria</taxon>
        <taxon>Hyphomicrobiales</taxon>
        <taxon>Rhizobiaceae</taxon>
        <taxon>Rhizobium/Agrobacterium group</taxon>
        <taxon>Rhizobium</taxon>
    </lineage>
</organism>
<gene>
    <name evidence="1" type="ORF">GA0061101_10272</name>
</gene>
<dbReference type="OrthoDB" id="7678210at2"/>